<keyword evidence="1 3" id="KW-0193">Cuticle</keyword>
<proteinExistence type="predicted"/>
<keyword evidence="2" id="KW-0732">Signal</keyword>
<dbReference type="GO" id="GO:0062129">
    <property type="term" value="C:chitin-based extracellular matrix"/>
    <property type="evidence" value="ECO:0007669"/>
    <property type="project" value="TreeGrafter"/>
</dbReference>
<dbReference type="PROSITE" id="PS51155">
    <property type="entry name" value="CHIT_BIND_RR_2"/>
    <property type="match status" value="1"/>
</dbReference>
<evidence type="ECO:0000256" key="2">
    <source>
        <dbReference type="ARBA" id="ARBA00022729"/>
    </source>
</evidence>
<dbReference type="PANTHER" id="PTHR10380">
    <property type="entry name" value="CUTICLE PROTEIN"/>
    <property type="match status" value="1"/>
</dbReference>
<dbReference type="PROSITE" id="PS00233">
    <property type="entry name" value="CHIT_BIND_RR_1"/>
    <property type="match status" value="1"/>
</dbReference>
<name>A0A5E4QGP0_9NEOP</name>
<dbReference type="GO" id="GO:0008010">
    <property type="term" value="F:structural constituent of chitin-based larval cuticle"/>
    <property type="evidence" value="ECO:0007669"/>
    <property type="project" value="TreeGrafter"/>
</dbReference>
<dbReference type="EMBL" id="FZQP02002593">
    <property type="protein sequence ID" value="VVC96190.1"/>
    <property type="molecule type" value="Genomic_DNA"/>
</dbReference>
<accession>A0A5E4QGP0</accession>
<evidence type="ECO:0000313" key="5">
    <source>
        <dbReference type="EMBL" id="VVC96190.1"/>
    </source>
</evidence>
<gene>
    <name evidence="5" type="ORF">LSINAPIS_LOCUS7736</name>
</gene>
<sequence length="117" mass="12285">MILAAQLPNSYLPPGSGNHGSTSSGRLQAEAERNAAVLKLDQEIKGDGFRYAYETSNGLQAEEEGSNGQSRGGFSYTGDDGRTYTVTFTAGEGGFQAQGAHLPVPPPTPQEILLAKI</sequence>
<evidence type="ECO:0000313" key="6">
    <source>
        <dbReference type="Proteomes" id="UP000324832"/>
    </source>
</evidence>
<organism evidence="5 6">
    <name type="scientific">Leptidea sinapis</name>
    <dbReference type="NCBI Taxonomy" id="189913"/>
    <lineage>
        <taxon>Eukaryota</taxon>
        <taxon>Metazoa</taxon>
        <taxon>Ecdysozoa</taxon>
        <taxon>Arthropoda</taxon>
        <taxon>Hexapoda</taxon>
        <taxon>Insecta</taxon>
        <taxon>Pterygota</taxon>
        <taxon>Neoptera</taxon>
        <taxon>Endopterygota</taxon>
        <taxon>Lepidoptera</taxon>
        <taxon>Glossata</taxon>
        <taxon>Ditrysia</taxon>
        <taxon>Papilionoidea</taxon>
        <taxon>Pieridae</taxon>
        <taxon>Dismorphiinae</taxon>
        <taxon>Leptidea</taxon>
    </lineage>
</organism>
<dbReference type="PRINTS" id="PR00947">
    <property type="entry name" value="CUTICLE"/>
</dbReference>
<dbReference type="Proteomes" id="UP000324832">
    <property type="component" value="Unassembled WGS sequence"/>
</dbReference>
<dbReference type="Pfam" id="PF00379">
    <property type="entry name" value="Chitin_bind_4"/>
    <property type="match status" value="1"/>
</dbReference>
<evidence type="ECO:0000256" key="1">
    <source>
        <dbReference type="ARBA" id="ARBA00022460"/>
    </source>
</evidence>
<dbReference type="InterPro" id="IPR031311">
    <property type="entry name" value="CHIT_BIND_RR_consensus"/>
</dbReference>
<feature type="region of interest" description="Disordered" evidence="4">
    <location>
        <begin position="59"/>
        <end position="78"/>
    </location>
</feature>
<evidence type="ECO:0000256" key="4">
    <source>
        <dbReference type="SAM" id="MobiDB-lite"/>
    </source>
</evidence>
<keyword evidence="6" id="KW-1185">Reference proteome</keyword>
<protein>
    <submittedName>
        <fullName evidence="5">Uncharacterized protein</fullName>
    </submittedName>
</protein>
<dbReference type="InterPro" id="IPR000618">
    <property type="entry name" value="Insect_cuticle"/>
</dbReference>
<evidence type="ECO:0000256" key="3">
    <source>
        <dbReference type="PROSITE-ProRule" id="PRU00497"/>
    </source>
</evidence>
<reference evidence="5 6" key="1">
    <citation type="submission" date="2017-07" db="EMBL/GenBank/DDBJ databases">
        <authorList>
            <person name="Talla V."/>
            <person name="Backstrom N."/>
        </authorList>
    </citation>
    <scope>NUCLEOTIDE SEQUENCE [LARGE SCALE GENOMIC DNA]</scope>
</reference>
<dbReference type="InterPro" id="IPR050468">
    <property type="entry name" value="Cuticle_Struct_Prot"/>
</dbReference>
<dbReference type="AlphaFoldDB" id="A0A5E4QGP0"/>
<dbReference type="PANTHER" id="PTHR10380:SF173">
    <property type="entry name" value="CUTICULAR PROTEIN 47EF, ISOFORM C-RELATED"/>
    <property type="match status" value="1"/>
</dbReference>
<feature type="region of interest" description="Disordered" evidence="4">
    <location>
        <begin position="1"/>
        <end position="30"/>
    </location>
</feature>